<sequence>MRNIALVCDCIERFWFFKRFYSSQPEYSMTLITNDLVVRLLCAWNKIPCIQLSQTSPMPEYAQYADKVANSSEITVGGYQQDFACKVYSSYLSQLPAKLAHFDTFLIWNGQQLLDKSIIDVFPEQCVYMELSNLPSKIFVDKLGVNAMSSLFFHPEVLDKEEPVSDEFHQQWVVEYEQYKMAPPPQSKVTKFQLYCRAINMLVTSCSSIAGIKNLRHRMKKITPEPVDFSQFHLKNADLEQPFIFCPLQVSSDTQLLIHSDFNNKDIIREAIKIADEKGLSLYVKFHPAERNLTEVKEIVEMSQTQGFTLVANNTNDLLRQCNEVVVNNSTVGLESMIYGKPTHVFGRALYKSFDNERLKKYIHRYLINDVDYFADHPVDVVVILNKVEGK</sequence>
<reference evidence="1 2" key="1">
    <citation type="submission" date="2019-10" db="EMBL/GenBank/DDBJ databases">
        <title>Vibrio sp. nov. isolated from a shrimp pond.</title>
        <authorList>
            <person name="Gomez-Gil B."/>
            <person name="Enciso-Ibarra J."/>
            <person name="Enciso-Ibarra K."/>
            <person name="Bolan-Mejia C."/>
        </authorList>
    </citation>
    <scope>NUCLEOTIDE SEQUENCE [LARGE SCALE GENOMIC DNA]</scope>
    <source>
        <strain evidence="1 2">CAIM 722</strain>
    </source>
</reference>
<gene>
    <name evidence="1" type="ORF">F9817_22430</name>
</gene>
<dbReference type="GO" id="GO:0000271">
    <property type="term" value="P:polysaccharide biosynthetic process"/>
    <property type="evidence" value="ECO:0007669"/>
    <property type="project" value="InterPro"/>
</dbReference>
<dbReference type="AlphaFoldDB" id="A0A7X4RX10"/>
<name>A0A7X4RX10_9VIBR</name>
<dbReference type="RefSeq" id="WP_161158441.1">
    <property type="nucleotide sequence ID" value="NZ_WEKT01000081.1"/>
</dbReference>
<dbReference type="Proteomes" id="UP000462621">
    <property type="component" value="Unassembled WGS sequence"/>
</dbReference>
<evidence type="ECO:0000313" key="2">
    <source>
        <dbReference type="Proteomes" id="UP000462621"/>
    </source>
</evidence>
<evidence type="ECO:0000313" key="1">
    <source>
        <dbReference type="EMBL" id="MZI95947.1"/>
    </source>
</evidence>
<organism evidence="1 2">
    <name type="scientific">Vibrio eleionomae</name>
    <dbReference type="NCBI Taxonomy" id="2653505"/>
    <lineage>
        <taxon>Bacteria</taxon>
        <taxon>Pseudomonadati</taxon>
        <taxon>Pseudomonadota</taxon>
        <taxon>Gammaproteobacteria</taxon>
        <taxon>Vibrionales</taxon>
        <taxon>Vibrionaceae</taxon>
        <taxon>Vibrio</taxon>
    </lineage>
</organism>
<dbReference type="EMBL" id="WEKT01000081">
    <property type="protein sequence ID" value="MZI95947.1"/>
    <property type="molecule type" value="Genomic_DNA"/>
</dbReference>
<dbReference type="InterPro" id="IPR007833">
    <property type="entry name" value="Capsule_polysaccharide_synth"/>
</dbReference>
<dbReference type="Pfam" id="PF05159">
    <property type="entry name" value="Capsule_synth"/>
    <property type="match status" value="1"/>
</dbReference>
<accession>A0A7X4RX10</accession>
<keyword evidence="2" id="KW-1185">Reference proteome</keyword>
<proteinExistence type="predicted"/>
<protein>
    <recommendedName>
        <fullName evidence="3">Capsular biosynthesis protein</fullName>
    </recommendedName>
</protein>
<comment type="caution">
    <text evidence="1">The sequence shown here is derived from an EMBL/GenBank/DDBJ whole genome shotgun (WGS) entry which is preliminary data.</text>
</comment>
<dbReference type="GO" id="GO:0015774">
    <property type="term" value="P:polysaccharide transport"/>
    <property type="evidence" value="ECO:0007669"/>
    <property type="project" value="InterPro"/>
</dbReference>
<evidence type="ECO:0008006" key="3">
    <source>
        <dbReference type="Google" id="ProtNLM"/>
    </source>
</evidence>